<evidence type="ECO:0000313" key="4">
    <source>
        <dbReference type="Proteomes" id="UP001221757"/>
    </source>
</evidence>
<keyword evidence="4" id="KW-1185">Reference proteome</keyword>
<feature type="coiled-coil region" evidence="1">
    <location>
        <begin position="358"/>
        <end position="396"/>
    </location>
</feature>
<evidence type="ECO:0008006" key="5">
    <source>
        <dbReference type="Google" id="ProtNLM"/>
    </source>
</evidence>
<organism evidence="3 4">
    <name type="scientific">Mycena rosella</name>
    <name type="common">Pink bonnet</name>
    <name type="synonym">Agaricus rosellus</name>
    <dbReference type="NCBI Taxonomy" id="1033263"/>
    <lineage>
        <taxon>Eukaryota</taxon>
        <taxon>Fungi</taxon>
        <taxon>Dikarya</taxon>
        <taxon>Basidiomycota</taxon>
        <taxon>Agaricomycotina</taxon>
        <taxon>Agaricomycetes</taxon>
        <taxon>Agaricomycetidae</taxon>
        <taxon>Agaricales</taxon>
        <taxon>Marasmiineae</taxon>
        <taxon>Mycenaceae</taxon>
        <taxon>Mycena</taxon>
    </lineage>
</organism>
<keyword evidence="1" id="KW-0175">Coiled coil</keyword>
<dbReference type="Proteomes" id="UP001221757">
    <property type="component" value="Unassembled WGS sequence"/>
</dbReference>
<evidence type="ECO:0000313" key="3">
    <source>
        <dbReference type="EMBL" id="KAJ7617011.1"/>
    </source>
</evidence>
<feature type="compositionally biased region" description="Pro residues" evidence="2">
    <location>
        <begin position="27"/>
        <end position="39"/>
    </location>
</feature>
<evidence type="ECO:0000256" key="2">
    <source>
        <dbReference type="SAM" id="MobiDB-lite"/>
    </source>
</evidence>
<sequence>MDLRHPQYNFPPVPFQYITPDQYYRGLPPPPAPYGPVPQPENINTSQPPPVTSIPSPQPAPQPSPPPVKCRPGRPRKDVTSLKSPQRAAKAAAKKATVKAAAKPKTVTKFKRNDMQKAAEEEKENIELLDSDSKIEGMSRKHWKDDEKTKVFNFILAQDEAGDYRFEQHKKNPMHVYKRASEKLFNGSRTAKSIGSLWARSLETFGWIVAFEGFTGNGGGDPDLDDPVDILGHKMQAAREASVVIGGLKPEAVMNWEKNGWRDLFSARLGASAKVSRQVVRNSAAALSDLDVNVDDEDNSGDDAIDPSLRIASKTPAPAKSSVAIVSEPKHTSASRFRAQANNSLGNMGDYIKIKMLSEEKKAKAMDAKLELDQAKLALEKQKADAELQKSKIEMARAVIQMEGVENSKPFSPSLLFQPIICLACRNLYLSLDIVHHDLTISIVIGFLIYIFL</sequence>
<comment type="caution">
    <text evidence="3">The sequence shown here is derived from an EMBL/GenBank/DDBJ whole genome shotgun (WGS) entry which is preliminary data.</text>
</comment>
<gene>
    <name evidence="3" type="ORF">B0H17DRAFT_1220122</name>
</gene>
<feature type="region of interest" description="Disordered" evidence="2">
    <location>
        <begin position="21"/>
        <end position="92"/>
    </location>
</feature>
<protein>
    <recommendedName>
        <fullName evidence="5">No apical meristem-associated C-terminal domain-containing protein</fullName>
    </recommendedName>
</protein>
<dbReference type="AlphaFoldDB" id="A0AAD7BCI7"/>
<accession>A0AAD7BCI7</accession>
<evidence type="ECO:0000256" key="1">
    <source>
        <dbReference type="SAM" id="Coils"/>
    </source>
</evidence>
<name>A0AAD7BCI7_MYCRO</name>
<feature type="compositionally biased region" description="Pro residues" evidence="2">
    <location>
        <begin position="47"/>
        <end position="69"/>
    </location>
</feature>
<reference evidence="3" key="1">
    <citation type="submission" date="2023-03" db="EMBL/GenBank/DDBJ databases">
        <title>Massive genome expansion in bonnet fungi (Mycena s.s.) driven by repeated elements and novel gene families across ecological guilds.</title>
        <authorList>
            <consortium name="Lawrence Berkeley National Laboratory"/>
            <person name="Harder C.B."/>
            <person name="Miyauchi S."/>
            <person name="Viragh M."/>
            <person name="Kuo A."/>
            <person name="Thoen E."/>
            <person name="Andreopoulos B."/>
            <person name="Lu D."/>
            <person name="Skrede I."/>
            <person name="Drula E."/>
            <person name="Henrissat B."/>
            <person name="Morin E."/>
            <person name="Kohler A."/>
            <person name="Barry K."/>
            <person name="LaButti K."/>
            <person name="Morin E."/>
            <person name="Salamov A."/>
            <person name="Lipzen A."/>
            <person name="Mereny Z."/>
            <person name="Hegedus B."/>
            <person name="Baldrian P."/>
            <person name="Stursova M."/>
            <person name="Weitz H."/>
            <person name="Taylor A."/>
            <person name="Grigoriev I.V."/>
            <person name="Nagy L.G."/>
            <person name="Martin F."/>
            <person name="Kauserud H."/>
        </authorList>
    </citation>
    <scope>NUCLEOTIDE SEQUENCE</scope>
    <source>
        <strain evidence="3">CBHHK067</strain>
    </source>
</reference>
<proteinExistence type="predicted"/>
<dbReference type="EMBL" id="JARKIE010000779">
    <property type="protein sequence ID" value="KAJ7617011.1"/>
    <property type="molecule type" value="Genomic_DNA"/>
</dbReference>